<evidence type="ECO:0000313" key="2">
    <source>
        <dbReference type="EMBL" id="STV83422.1"/>
    </source>
</evidence>
<evidence type="ECO:0000256" key="1">
    <source>
        <dbReference type="SAM" id="MobiDB-lite"/>
    </source>
</evidence>
<organism evidence="2 3">
    <name type="scientific">Klebsiella michiganensis</name>
    <dbReference type="NCBI Taxonomy" id="1134687"/>
    <lineage>
        <taxon>Bacteria</taxon>
        <taxon>Pseudomonadati</taxon>
        <taxon>Pseudomonadota</taxon>
        <taxon>Gammaproteobacteria</taxon>
        <taxon>Enterobacterales</taxon>
        <taxon>Enterobacteriaceae</taxon>
        <taxon>Klebsiella/Raoultella group</taxon>
        <taxon>Klebsiella</taxon>
    </lineage>
</organism>
<accession>A0A7H4N8P8</accession>
<evidence type="ECO:0000313" key="3">
    <source>
        <dbReference type="Proteomes" id="UP000254863"/>
    </source>
</evidence>
<feature type="region of interest" description="Disordered" evidence="1">
    <location>
        <begin position="1"/>
        <end position="21"/>
    </location>
</feature>
<comment type="caution">
    <text evidence="2">The sequence shown here is derived from an EMBL/GenBank/DDBJ whole genome shotgun (WGS) entry which is preliminary data.</text>
</comment>
<proteinExistence type="predicted"/>
<protein>
    <submittedName>
        <fullName evidence="2">Uncharacterized protein</fullName>
    </submittedName>
</protein>
<name>A0A7H4N8P8_9ENTR</name>
<dbReference type="Proteomes" id="UP000254863">
    <property type="component" value="Unassembled WGS sequence"/>
</dbReference>
<reference evidence="2 3" key="1">
    <citation type="submission" date="2018-06" db="EMBL/GenBank/DDBJ databases">
        <authorList>
            <consortium name="Pathogen Informatics"/>
            <person name="Doyle S."/>
        </authorList>
    </citation>
    <scope>NUCLEOTIDE SEQUENCE [LARGE SCALE GENOMIC DNA]</scope>
    <source>
        <strain evidence="2 3">NCTC11685</strain>
    </source>
</reference>
<dbReference type="AlphaFoldDB" id="A0A7H4N8P8"/>
<feature type="compositionally biased region" description="Polar residues" evidence="1">
    <location>
        <begin position="1"/>
        <end position="13"/>
    </location>
</feature>
<sequence>MSASSDQKNQAPDITTGKENMPAPIIVPPIIIAPPISDGVFVETAFETDSVAIRCIPHVAIY</sequence>
<dbReference type="EMBL" id="UGMS01000001">
    <property type="protein sequence ID" value="STV83422.1"/>
    <property type="molecule type" value="Genomic_DNA"/>
</dbReference>
<gene>
    <name evidence="2" type="ORF">NCTC11685_03453</name>
</gene>